<name>A0A8H5GJR7_9AGAR</name>
<protein>
    <submittedName>
        <fullName evidence="2">Uncharacterized protein</fullName>
    </submittedName>
</protein>
<feature type="region of interest" description="Disordered" evidence="1">
    <location>
        <begin position="1"/>
        <end position="102"/>
    </location>
</feature>
<evidence type="ECO:0000313" key="2">
    <source>
        <dbReference type="EMBL" id="KAF5366011.1"/>
    </source>
</evidence>
<dbReference type="EMBL" id="JAACJM010000025">
    <property type="protein sequence ID" value="KAF5366011.1"/>
    <property type="molecule type" value="Genomic_DNA"/>
</dbReference>
<accession>A0A8H5GJR7</accession>
<dbReference type="AlphaFoldDB" id="A0A8H5GJR7"/>
<feature type="compositionally biased region" description="Basic residues" evidence="1">
    <location>
        <begin position="150"/>
        <end position="159"/>
    </location>
</feature>
<feature type="compositionally biased region" description="Polar residues" evidence="1">
    <location>
        <begin position="1"/>
        <end position="10"/>
    </location>
</feature>
<dbReference type="Proteomes" id="UP000559256">
    <property type="component" value="Unassembled WGS sequence"/>
</dbReference>
<gene>
    <name evidence="2" type="ORF">D9758_006590</name>
</gene>
<evidence type="ECO:0000313" key="3">
    <source>
        <dbReference type="Proteomes" id="UP000559256"/>
    </source>
</evidence>
<evidence type="ECO:0000256" key="1">
    <source>
        <dbReference type="SAM" id="MobiDB-lite"/>
    </source>
</evidence>
<comment type="caution">
    <text evidence="2">The sequence shown here is derived from an EMBL/GenBank/DDBJ whole genome shotgun (WGS) entry which is preliminary data.</text>
</comment>
<feature type="region of interest" description="Disordered" evidence="1">
    <location>
        <begin position="134"/>
        <end position="177"/>
    </location>
</feature>
<keyword evidence="3" id="KW-1185">Reference proteome</keyword>
<proteinExistence type="predicted"/>
<organism evidence="2 3">
    <name type="scientific">Tetrapyrgos nigripes</name>
    <dbReference type="NCBI Taxonomy" id="182062"/>
    <lineage>
        <taxon>Eukaryota</taxon>
        <taxon>Fungi</taxon>
        <taxon>Dikarya</taxon>
        <taxon>Basidiomycota</taxon>
        <taxon>Agaricomycotina</taxon>
        <taxon>Agaricomycetes</taxon>
        <taxon>Agaricomycetidae</taxon>
        <taxon>Agaricales</taxon>
        <taxon>Marasmiineae</taxon>
        <taxon>Marasmiaceae</taxon>
        <taxon>Tetrapyrgos</taxon>
    </lineage>
</organism>
<reference evidence="2 3" key="1">
    <citation type="journal article" date="2020" name="ISME J.">
        <title>Uncovering the hidden diversity of litter-decomposition mechanisms in mushroom-forming fungi.</title>
        <authorList>
            <person name="Floudas D."/>
            <person name="Bentzer J."/>
            <person name="Ahren D."/>
            <person name="Johansson T."/>
            <person name="Persson P."/>
            <person name="Tunlid A."/>
        </authorList>
    </citation>
    <scope>NUCLEOTIDE SEQUENCE [LARGE SCALE GENOMIC DNA]</scope>
    <source>
        <strain evidence="2 3">CBS 291.85</strain>
    </source>
</reference>
<sequence>MSLPSDSNDPFTPRRLPLSPSKNTRSNTQHEHQHTPTPISFTYQPVPASTERENTAPVSVERSPKRQKTTHAFGGVNVGTRTYEGPPAFFYEPTPREPRKPSHAYKLNVQTSTPPHIPNSPVFPQTPTAFNSFYSNFPSSPSTQATSRSPKSRRGRPKQKSSTLAGPAAPTPASPPAVEEQLEVLLFQFFPDPHAVRTNTSCLSRMLAAAFMLTS</sequence>